<dbReference type="InterPro" id="IPR029057">
    <property type="entry name" value="PRTase-like"/>
</dbReference>
<dbReference type="Proteomes" id="UP000275281">
    <property type="component" value="Unassembled WGS sequence"/>
</dbReference>
<evidence type="ECO:0000313" key="2">
    <source>
        <dbReference type="EMBL" id="RPJ66503.1"/>
    </source>
</evidence>
<dbReference type="Gene3D" id="3.40.50.2020">
    <property type="match status" value="1"/>
</dbReference>
<protein>
    <submittedName>
        <fullName evidence="2">ComF family protein</fullName>
    </submittedName>
</protein>
<dbReference type="InterPro" id="IPR051910">
    <property type="entry name" value="ComF/GntX_DNA_util-trans"/>
</dbReference>
<dbReference type="PANTHER" id="PTHR47505:SF1">
    <property type="entry name" value="DNA UTILIZATION PROTEIN YHGH"/>
    <property type="match status" value="1"/>
</dbReference>
<dbReference type="CDD" id="cd06223">
    <property type="entry name" value="PRTases_typeI"/>
    <property type="match status" value="1"/>
</dbReference>
<dbReference type="RefSeq" id="WP_124027861.1">
    <property type="nucleotide sequence ID" value="NZ_JBHRSN010000006.1"/>
</dbReference>
<dbReference type="EMBL" id="RPOK01000003">
    <property type="protein sequence ID" value="RPJ66503.1"/>
    <property type="molecule type" value="Genomic_DNA"/>
</dbReference>
<sequence length="194" mass="22395">MRSAITRQARPHKNKHLEVASLVVHSPIIDIRCLGWYTWPLDCLIHHMKFRRRPMISLLLSQWFMNRALQQPEVLPDAVMAVPATNWRLFTRGYNQAALLSKHIAHSLKIDDVSVLAQRKSMLIAQHKLAREDRISRDLGFKIKALPRTVKRLVLIDDVVTTGATLMSLARAIHCQYPHILIEAWVMAVTPYKR</sequence>
<accession>A0A3N5Y0T0</accession>
<dbReference type="PANTHER" id="PTHR47505">
    <property type="entry name" value="DNA UTILIZATION PROTEIN YHGH"/>
    <property type="match status" value="1"/>
</dbReference>
<keyword evidence="3" id="KW-1185">Reference proteome</keyword>
<dbReference type="SUPFAM" id="SSF53271">
    <property type="entry name" value="PRTase-like"/>
    <property type="match status" value="1"/>
</dbReference>
<organism evidence="2 3">
    <name type="scientific">Alteromonas sediminis</name>
    <dbReference type="NCBI Taxonomy" id="2259342"/>
    <lineage>
        <taxon>Bacteria</taxon>
        <taxon>Pseudomonadati</taxon>
        <taxon>Pseudomonadota</taxon>
        <taxon>Gammaproteobacteria</taxon>
        <taxon>Alteromonadales</taxon>
        <taxon>Alteromonadaceae</taxon>
        <taxon>Alteromonas/Salinimonas group</taxon>
        <taxon>Alteromonas</taxon>
    </lineage>
</organism>
<reference evidence="2 3" key="1">
    <citation type="submission" date="2018-11" db="EMBL/GenBank/DDBJ databases">
        <authorList>
            <person name="Ye M.-Q."/>
            <person name="Du Z.-J."/>
        </authorList>
    </citation>
    <scope>NUCLEOTIDE SEQUENCE [LARGE SCALE GENOMIC DNA]</scope>
    <source>
        <strain evidence="2 3">U0105</strain>
    </source>
</reference>
<comment type="caution">
    <text evidence="2">The sequence shown here is derived from an EMBL/GenBank/DDBJ whole genome shotgun (WGS) entry which is preliminary data.</text>
</comment>
<evidence type="ECO:0000313" key="3">
    <source>
        <dbReference type="Proteomes" id="UP000275281"/>
    </source>
</evidence>
<dbReference type="InterPro" id="IPR000836">
    <property type="entry name" value="PRTase_dom"/>
</dbReference>
<gene>
    <name evidence="2" type="ORF">DRW07_10440</name>
</gene>
<proteinExistence type="inferred from homology"/>
<comment type="similarity">
    <text evidence="1">Belongs to the ComF/GntX family.</text>
</comment>
<evidence type="ECO:0000256" key="1">
    <source>
        <dbReference type="ARBA" id="ARBA00008007"/>
    </source>
</evidence>
<name>A0A3N5Y0T0_9ALTE</name>
<dbReference type="OrthoDB" id="9793412at2"/>
<dbReference type="AlphaFoldDB" id="A0A3N5Y0T0"/>